<evidence type="ECO:0000313" key="3">
    <source>
        <dbReference type="Proteomes" id="UP000192578"/>
    </source>
</evidence>
<protein>
    <recommendedName>
        <fullName evidence="4">EB domain-containing protein</fullName>
    </recommendedName>
</protein>
<evidence type="ECO:0000313" key="2">
    <source>
        <dbReference type="EMBL" id="OQV23788.1"/>
    </source>
</evidence>
<feature type="chain" id="PRO_5013003660" description="EB domain-containing protein" evidence="1">
    <location>
        <begin position="21"/>
        <end position="203"/>
    </location>
</feature>
<organism evidence="2 3">
    <name type="scientific">Hypsibius exemplaris</name>
    <name type="common">Freshwater tardigrade</name>
    <dbReference type="NCBI Taxonomy" id="2072580"/>
    <lineage>
        <taxon>Eukaryota</taxon>
        <taxon>Metazoa</taxon>
        <taxon>Ecdysozoa</taxon>
        <taxon>Tardigrada</taxon>
        <taxon>Eutardigrada</taxon>
        <taxon>Parachela</taxon>
        <taxon>Hypsibioidea</taxon>
        <taxon>Hypsibiidae</taxon>
        <taxon>Hypsibius</taxon>
    </lineage>
</organism>
<gene>
    <name evidence="2" type="ORF">BV898_02514</name>
</gene>
<evidence type="ECO:0000256" key="1">
    <source>
        <dbReference type="SAM" id="SignalP"/>
    </source>
</evidence>
<reference evidence="3" key="1">
    <citation type="submission" date="2017-01" db="EMBL/GenBank/DDBJ databases">
        <title>Comparative genomics of anhydrobiosis in the tardigrade Hypsibius dujardini.</title>
        <authorList>
            <person name="Yoshida Y."/>
            <person name="Koutsovoulos G."/>
            <person name="Laetsch D."/>
            <person name="Stevens L."/>
            <person name="Kumar S."/>
            <person name="Horikawa D."/>
            <person name="Ishino K."/>
            <person name="Komine S."/>
            <person name="Tomita M."/>
            <person name="Blaxter M."/>
            <person name="Arakawa K."/>
        </authorList>
    </citation>
    <scope>NUCLEOTIDE SEQUENCE [LARGE SCALE GENOMIC DNA]</scope>
    <source>
        <strain evidence="3">Z151</strain>
    </source>
</reference>
<feature type="signal peptide" evidence="1">
    <location>
        <begin position="1"/>
        <end position="20"/>
    </location>
</feature>
<name>A0A1W0X8S1_HYPEX</name>
<dbReference type="Proteomes" id="UP000192578">
    <property type="component" value="Unassembled WGS sequence"/>
</dbReference>
<keyword evidence="1" id="KW-0732">Signal</keyword>
<dbReference type="EMBL" id="MTYJ01000010">
    <property type="protein sequence ID" value="OQV23788.1"/>
    <property type="molecule type" value="Genomic_DNA"/>
</dbReference>
<dbReference type="AlphaFoldDB" id="A0A1W0X8S1"/>
<evidence type="ECO:0008006" key="4">
    <source>
        <dbReference type="Google" id="ProtNLM"/>
    </source>
</evidence>
<sequence>MKSFVVWFFCTLCLPYTLKASQLCNPAIYRCPGSQVAFKYNKKSECLADPTAGLQCGDAKTNCICLSVDKVCLKAPKYAGVQVASDIGGTNGDAGAYYTNMYGETVSTSESPTTASTAATTAKPANATDELCRLPFMGDNSECDSHSSCSPIAAGIALCCNGKCLHVQNVPCVRDFFKKEDQLCSDSDYNQLFSPELIANHDE</sequence>
<accession>A0A1W0X8S1</accession>
<keyword evidence="3" id="KW-1185">Reference proteome</keyword>
<proteinExistence type="predicted"/>
<comment type="caution">
    <text evidence="2">The sequence shown here is derived from an EMBL/GenBank/DDBJ whole genome shotgun (WGS) entry which is preliminary data.</text>
</comment>
<dbReference type="OrthoDB" id="10568030at2759"/>